<dbReference type="Proteomes" id="UP000295030">
    <property type="component" value="Unassembled WGS sequence"/>
</dbReference>
<dbReference type="SMART" id="SM00382">
    <property type="entry name" value="AAA"/>
    <property type="match status" value="1"/>
</dbReference>
<evidence type="ECO:0000256" key="5">
    <source>
        <dbReference type="ARBA" id="ARBA00022475"/>
    </source>
</evidence>
<dbReference type="InterPro" id="IPR003593">
    <property type="entry name" value="AAA+_ATPase"/>
</dbReference>
<dbReference type="PANTHER" id="PTHR43166:SF30">
    <property type="entry name" value="METHIONINE IMPORT ATP-BINDING PROTEIN METN"/>
    <property type="match status" value="1"/>
</dbReference>
<dbReference type="PROSITE" id="PS00211">
    <property type="entry name" value="ABC_TRANSPORTER_1"/>
    <property type="match status" value="1"/>
</dbReference>
<name>A0A4R1HJM6_ANCAQ</name>
<dbReference type="PROSITE" id="PS50893">
    <property type="entry name" value="ABC_TRANSPORTER_2"/>
    <property type="match status" value="1"/>
</dbReference>
<dbReference type="SMART" id="SM00930">
    <property type="entry name" value="NIL"/>
    <property type="match status" value="1"/>
</dbReference>
<evidence type="ECO:0000259" key="11">
    <source>
        <dbReference type="PROSITE" id="PS50893"/>
    </source>
</evidence>
<evidence type="ECO:0000313" key="13">
    <source>
        <dbReference type="Proteomes" id="UP000295030"/>
    </source>
</evidence>
<comment type="function">
    <text evidence="1">Part of the ABC transporter FtsEX involved in cellular division. Important for assembly or stability of the septal ring.</text>
</comment>
<evidence type="ECO:0000256" key="9">
    <source>
        <dbReference type="ARBA" id="ARBA00022970"/>
    </source>
</evidence>
<dbReference type="InterPro" id="IPR017871">
    <property type="entry name" value="ABC_transporter-like_CS"/>
</dbReference>
<keyword evidence="5" id="KW-1003">Cell membrane</keyword>
<evidence type="ECO:0000256" key="10">
    <source>
        <dbReference type="ARBA" id="ARBA00023136"/>
    </source>
</evidence>
<dbReference type="OrthoDB" id="9802264at2"/>
<dbReference type="GO" id="GO:0005886">
    <property type="term" value="C:plasma membrane"/>
    <property type="evidence" value="ECO:0007669"/>
    <property type="project" value="UniProtKB-ARBA"/>
</dbReference>
<keyword evidence="10" id="KW-0472">Membrane</keyword>
<accession>A0A4R1HJM6</accession>
<dbReference type="GO" id="GO:0016887">
    <property type="term" value="F:ATP hydrolysis activity"/>
    <property type="evidence" value="ECO:0007669"/>
    <property type="project" value="InterPro"/>
</dbReference>
<dbReference type="Pfam" id="PF00005">
    <property type="entry name" value="ABC_tran"/>
    <property type="match status" value="1"/>
</dbReference>
<dbReference type="RefSeq" id="WP_131837234.1">
    <property type="nucleotide sequence ID" value="NZ_SMFY01000005.1"/>
</dbReference>
<comment type="similarity">
    <text evidence="2">Belongs to the ABC transporter superfamily.</text>
</comment>
<gene>
    <name evidence="12" type="ORF">EV667_4192</name>
</gene>
<dbReference type="SUPFAM" id="SSF52540">
    <property type="entry name" value="P-loop containing nucleoside triphosphate hydrolases"/>
    <property type="match status" value="1"/>
</dbReference>
<dbReference type="CDD" id="cd03258">
    <property type="entry name" value="ABC_MetN_methionine_transporter"/>
    <property type="match status" value="1"/>
</dbReference>
<evidence type="ECO:0000256" key="7">
    <source>
        <dbReference type="ARBA" id="ARBA00022840"/>
    </source>
</evidence>
<sequence length="346" mass="36764">MIELDGVWKTFPARGSDTAVEALRGVSLHVPRGEIYGVIGRSGAGKSTLIRTINGLERPTCGEVRVDGIAIDKLDERALREERRKIGMIFQHFNLLSSRSAFGNVALPLELLGLSRREIEKRVTPLLELVGLGDKRDRHPVELSGGQKQRVGIARALATEPKVLLSDEATSALDPETTRSILALLARVNAELGLTIVLITHEMTVIKEICHRVGVIDDGAIIEEGPVHQVFAHPQTATARSFVGSLAGRELPASIKAELGAPVEASSQTILRLTLTGEAATQPTVTKLARALGIDVAILGGQIDSIGGHPFALLFLGVPTASWTSGAVSAALASPDIQLEMLGHVA</sequence>
<keyword evidence="7 12" id="KW-0067">ATP-binding</keyword>
<dbReference type="InterPro" id="IPR041701">
    <property type="entry name" value="MetN_ABC"/>
</dbReference>
<proteinExistence type="inferred from homology"/>
<dbReference type="InterPro" id="IPR018449">
    <property type="entry name" value="NIL_domain"/>
</dbReference>
<evidence type="ECO:0000256" key="1">
    <source>
        <dbReference type="ARBA" id="ARBA00002579"/>
    </source>
</evidence>
<dbReference type="GO" id="GO:0005524">
    <property type="term" value="F:ATP binding"/>
    <property type="evidence" value="ECO:0007669"/>
    <property type="project" value="UniProtKB-KW"/>
</dbReference>
<dbReference type="InterPro" id="IPR027417">
    <property type="entry name" value="P-loop_NTPase"/>
</dbReference>
<evidence type="ECO:0000256" key="6">
    <source>
        <dbReference type="ARBA" id="ARBA00022741"/>
    </source>
</evidence>
<dbReference type="InterPro" id="IPR003439">
    <property type="entry name" value="ABC_transporter-like_ATP-bd"/>
</dbReference>
<dbReference type="SUPFAM" id="SSF55021">
    <property type="entry name" value="ACT-like"/>
    <property type="match status" value="1"/>
</dbReference>
<reference evidence="12 13" key="1">
    <citation type="submission" date="2019-03" db="EMBL/GenBank/DDBJ databases">
        <title>Genomic Encyclopedia of Type Strains, Phase IV (KMG-IV): sequencing the most valuable type-strain genomes for metagenomic binning, comparative biology and taxonomic classification.</title>
        <authorList>
            <person name="Goeker M."/>
        </authorList>
    </citation>
    <scope>NUCLEOTIDE SEQUENCE [LARGE SCALE GENOMIC DNA]</scope>
    <source>
        <strain evidence="12 13">DSM 101</strain>
    </source>
</reference>
<dbReference type="InterPro" id="IPR050086">
    <property type="entry name" value="MetN_ABC_transporter-like"/>
</dbReference>
<dbReference type="FunFam" id="3.40.50.300:FF:000056">
    <property type="entry name" value="Cell division ATP-binding protein FtsE"/>
    <property type="match status" value="1"/>
</dbReference>
<dbReference type="Pfam" id="PF09383">
    <property type="entry name" value="NIL"/>
    <property type="match status" value="1"/>
</dbReference>
<keyword evidence="13" id="KW-1185">Reference proteome</keyword>
<keyword evidence="8" id="KW-1278">Translocase</keyword>
<evidence type="ECO:0000256" key="8">
    <source>
        <dbReference type="ARBA" id="ARBA00022967"/>
    </source>
</evidence>
<evidence type="ECO:0000256" key="2">
    <source>
        <dbReference type="ARBA" id="ARBA00005417"/>
    </source>
</evidence>
<protein>
    <recommendedName>
        <fullName evidence="3">Cell division ATP-binding protein FtsE</fullName>
    </recommendedName>
</protein>
<dbReference type="GO" id="GO:0006865">
    <property type="term" value="P:amino acid transport"/>
    <property type="evidence" value="ECO:0007669"/>
    <property type="project" value="UniProtKB-KW"/>
</dbReference>
<keyword evidence="4" id="KW-0813">Transport</keyword>
<dbReference type="EMBL" id="SMFY01000005">
    <property type="protein sequence ID" value="TCK19739.1"/>
    <property type="molecule type" value="Genomic_DNA"/>
</dbReference>
<evidence type="ECO:0000313" key="12">
    <source>
        <dbReference type="EMBL" id="TCK19739.1"/>
    </source>
</evidence>
<feature type="domain" description="ABC transporter" evidence="11">
    <location>
        <begin position="2"/>
        <end position="243"/>
    </location>
</feature>
<dbReference type="InterPro" id="IPR045865">
    <property type="entry name" value="ACT-like_dom_sf"/>
</dbReference>
<evidence type="ECO:0000256" key="4">
    <source>
        <dbReference type="ARBA" id="ARBA00022448"/>
    </source>
</evidence>
<keyword evidence="9" id="KW-0029">Amino-acid transport</keyword>
<comment type="caution">
    <text evidence="12">The sequence shown here is derived from an EMBL/GenBank/DDBJ whole genome shotgun (WGS) entry which is preliminary data.</text>
</comment>
<organism evidence="12 13">
    <name type="scientific">Ancylobacter aquaticus</name>
    <dbReference type="NCBI Taxonomy" id="100"/>
    <lineage>
        <taxon>Bacteria</taxon>
        <taxon>Pseudomonadati</taxon>
        <taxon>Pseudomonadota</taxon>
        <taxon>Alphaproteobacteria</taxon>
        <taxon>Hyphomicrobiales</taxon>
        <taxon>Xanthobacteraceae</taxon>
        <taxon>Ancylobacter</taxon>
    </lineage>
</organism>
<evidence type="ECO:0000256" key="3">
    <source>
        <dbReference type="ARBA" id="ARBA00020019"/>
    </source>
</evidence>
<dbReference type="PANTHER" id="PTHR43166">
    <property type="entry name" value="AMINO ACID IMPORT ATP-BINDING PROTEIN"/>
    <property type="match status" value="1"/>
</dbReference>
<dbReference type="Gene3D" id="3.30.70.260">
    <property type="match status" value="1"/>
</dbReference>
<dbReference type="AlphaFoldDB" id="A0A4R1HJM6"/>
<keyword evidence="6" id="KW-0547">Nucleotide-binding</keyword>
<dbReference type="Gene3D" id="3.40.50.300">
    <property type="entry name" value="P-loop containing nucleotide triphosphate hydrolases"/>
    <property type="match status" value="1"/>
</dbReference>